<protein>
    <submittedName>
        <fullName evidence="1">Uncharacterized protein</fullName>
    </submittedName>
</protein>
<gene>
    <name evidence="1" type="ORF">MENTE1834_LOCUS23960</name>
</gene>
<sequence length="111" mass="12736">MYWVRPRSEIRGQFENKFEFKICLEGGHWSQLAPTCTHIQCPPLILYHPQLHCQVSSYRPGGSAHCSCTPTHELIGRATLKCGLDGLWEEELPKCRGIIAVRTNYLIIQRN</sequence>
<dbReference type="EMBL" id="CAVMJV010000031">
    <property type="protein sequence ID" value="CAK5077069.1"/>
    <property type="molecule type" value="Genomic_DNA"/>
</dbReference>
<keyword evidence="2" id="KW-1185">Reference proteome</keyword>
<name>A0ACB0ZES0_MELEN</name>
<evidence type="ECO:0000313" key="2">
    <source>
        <dbReference type="Proteomes" id="UP001497535"/>
    </source>
</evidence>
<organism evidence="1 2">
    <name type="scientific">Meloidogyne enterolobii</name>
    <name type="common">Root-knot nematode worm</name>
    <name type="synonym">Meloidogyne mayaguensis</name>
    <dbReference type="NCBI Taxonomy" id="390850"/>
    <lineage>
        <taxon>Eukaryota</taxon>
        <taxon>Metazoa</taxon>
        <taxon>Ecdysozoa</taxon>
        <taxon>Nematoda</taxon>
        <taxon>Chromadorea</taxon>
        <taxon>Rhabditida</taxon>
        <taxon>Tylenchina</taxon>
        <taxon>Tylenchomorpha</taxon>
        <taxon>Tylenchoidea</taxon>
        <taxon>Meloidogynidae</taxon>
        <taxon>Meloidogyninae</taxon>
        <taxon>Meloidogyne</taxon>
    </lineage>
</organism>
<dbReference type="Proteomes" id="UP001497535">
    <property type="component" value="Unassembled WGS sequence"/>
</dbReference>
<proteinExistence type="predicted"/>
<reference evidence="1" key="1">
    <citation type="submission" date="2023-11" db="EMBL/GenBank/DDBJ databases">
        <authorList>
            <person name="Poullet M."/>
        </authorList>
    </citation>
    <scope>NUCLEOTIDE SEQUENCE</scope>
    <source>
        <strain evidence="1">E1834</strain>
    </source>
</reference>
<accession>A0ACB0ZES0</accession>
<evidence type="ECO:0000313" key="1">
    <source>
        <dbReference type="EMBL" id="CAK5077069.1"/>
    </source>
</evidence>
<comment type="caution">
    <text evidence="1">The sequence shown here is derived from an EMBL/GenBank/DDBJ whole genome shotgun (WGS) entry which is preliminary data.</text>
</comment>